<protein>
    <recommendedName>
        <fullName evidence="5">Nucleoredoxin 1</fullName>
    </recommendedName>
</protein>
<keyword evidence="1" id="KW-0560">Oxidoreductase</keyword>
<dbReference type="EMBL" id="OZ021745">
    <property type="protein sequence ID" value="CAK9313923.1"/>
    <property type="molecule type" value="Genomic_DNA"/>
</dbReference>
<dbReference type="InterPro" id="IPR052259">
    <property type="entry name" value="Nucleoredoxin-like"/>
</dbReference>
<keyword evidence="2" id="KW-0520">NAD</keyword>
<reference evidence="3 4" key="1">
    <citation type="submission" date="2024-03" db="EMBL/GenBank/DDBJ databases">
        <authorList>
            <person name="Gkanogiannis A."/>
            <person name="Becerra Lopez-Lavalle L."/>
        </authorList>
    </citation>
    <scope>NUCLEOTIDE SEQUENCE [LARGE SCALE GENOMIC DNA]</scope>
</reference>
<dbReference type="Proteomes" id="UP001642487">
    <property type="component" value="Chromosome 11"/>
</dbReference>
<gene>
    <name evidence="3" type="ORF">CITCOLO1_LOCUS5662</name>
</gene>
<proteinExistence type="predicted"/>
<dbReference type="PANTHER" id="PTHR13871:SF96">
    <property type="entry name" value="THIOREDOXIN DOMAIN-CONTAINING PROTEIN"/>
    <property type="match status" value="1"/>
</dbReference>
<evidence type="ECO:0008006" key="5">
    <source>
        <dbReference type="Google" id="ProtNLM"/>
    </source>
</evidence>
<dbReference type="SUPFAM" id="SSF57889">
    <property type="entry name" value="Cysteine-rich domain"/>
    <property type="match status" value="1"/>
</dbReference>
<keyword evidence="4" id="KW-1185">Reference proteome</keyword>
<organism evidence="3 4">
    <name type="scientific">Citrullus colocynthis</name>
    <name type="common">colocynth</name>
    <dbReference type="NCBI Taxonomy" id="252529"/>
    <lineage>
        <taxon>Eukaryota</taxon>
        <taxon>Viridiplantae</taxon>
        <taxon>Streptophyta</taxon>
        <taxon>Embryophyta</taxon>
        <taxon>Tracheophyta</taxon>
        <taxon>Spermatophyta</taxon>
        <taxon>Magnoliopsida</taxon>
        <taxon>eudicotyledons</taxon>
        <taxon>Gunneridae</taxon>
        <taxon>Pentapetalae</taxon>
        <taxon>rosids</taxon>
        <taxon>fabids</taxon>
        <taxon>Cucurbitales</taxon>
        <taxon>Cucurbitaceae</taxon>
        <taxon>Benincaseae</taxon>
        <taxon>Citrullus</taxon>
    </lineage>
</organism>
<name>A0ABP0Y0G8_9ROSI</name>
<evidence type="ECO:0000313" key="4">
    <source>
        <dbReference type="Proteomes" id="UP001642487"/>
    </source>
</evidence>
<dbReference type="Gene3D" id="3.40.30.10">
    <property type="entry name" value="Glutaredoxin"/>
    <property type="match status" value="1"/>
</dbReference>
<accession>A0ABP0Y0G8</accession>
<sequence length="145" mass="16880">MPWLALPFGDERKKFLNRRFKVEGIPTLIALNRNGHTVSTDARELITSHGAHAYPFTEECLKQLEERLEEEAKGWPEKLKHKLHEEHELVRTHRATYCCDARFYCEECDFDLHPKCALKKDEGAEEQKEGWICEGDLCCSKSSDM</sequence>
<dbReference type="PANTHER" id="PTHR13871">
    <property type="entry name" value="THIOREDOXIN"/>
    <property type="match status" value="1"/>
</dbReference>
<evidence type="ECO:0000256" key="2">
    <source>
        <dbReference type="ARBA" id="ARBA00023027"/>
    </source>
</evidence>
<dbReference type="InterPro" id="IPR046349">
    <property type="entry name" value="C1-like_sf"/>
</dbReference>
<evidence type="ECO:0000256" key="1">
    <source>
        <dbReference type="ARBA" id="ARBA00023002"/>
    </source>
</evidence>
<evidence type="ECO:0000313" key="3">
    <source>
        <dbReference type="EMBL" id="CAK9313923.1"/>
    </source>
</evidence>